<protein>
    <submittedName>
        <fullName evidence="1">Multicopper oxidase domain-containing protein</fullName>
    </submittedName>
</protein>
<gene>
    <name evidence="1" type="ORF">HHS34_004615</name>
</gene>
<evidence type="ECO:0000313" key="1">
    <source>
        <dbReference type="EMBL" id="XRI74481.1"/>
    </source>
</evidence>
<sequence length="556" mass="61913">MLWFLRLHPHPEVKAMTHHTFPQKPVASFISRRQFLTYGAGASALLTLPAAMAMDMSGMNMTSTKGRTSSIPKPVFSGTLPIPPVYTGGWGHDKVREYHLRIGGGHSTLHPGLETATWGYNGAVLGPALRIPRGQPVRLYVHNGLDQSTTTHWHGAHVPGTMDGGPQSLILPGKTWTYGYTIDQPEATLWYHPHPAGRTGPHVYAGLAGLYLVEDGTDRRLGLPHHWGVDDIPVIVQDRLLDARGRLVYMPQAMDVMGMKGNRFLINGRESPILKVPAQWLRLRLLNASNARIYNFALTGDQTFYVIASDAGYLESPVRVQRLLLAPAERAEILLDLRAMEGKRLWLRSDSAAVIPGLSLHPMDSDQFDRSNFNLLEIQVDTATSTGGQLPDHLVDIPRLQANAGSRRFTLRGMAMDKMPLAQQALAKALHNGPAQMSMGVGREPLFSINNQYMNMQVINQRLRLGSTEIWEVYNDAEMAHTFHVHGTSFQILSRNGKAPPAYEAGWKDTLLIRRAETVRFIAHYGHPAPDDFPYMYHCHMLEHEDNGMMGQFTVS</sequence>
<proteinExistence type="predicted"/>
<evidence type="ECO:0000313" key="2">
    <source>
        <dbReference type="Proteomes" id="UP001195965"/>
    </source>
</evidence>
<dbReference type="Proteomes" id="UP001195965">
    <property type="component" value="Chromosome"/>
</dbReference>
<accession>A0ACD5HJ10</accession>
<organism evidence="1 2">
    <name type="scientific">Acidithiobacillus montserratensis</name>
    <dbReference type="NCBI Taxonomy" id="2729135"/>
    <lineage>
        <taxon>Bacteria</taxon>
        <taxon>Pseudomonadati</taxon>
        <taxon>Pseudomonadota</taxon>
        <taxon>Acidithiobacillia</taxon>
        <taxon>Acidithiobacillales</taxon>
        <taxon>Acidithiobacillaceae</taxon>
        <taxon>Acidithiobacillus</taxon>
    </lineage>
</organism>
<keyword evidence="2" id="KW-1185">Reference proteome</keyword>
<dbReference type="EMBL" id="CP127526">
    <property type="protein sequence ID" value="XRI74481.1"/>
    <property type="molecule type" value="Genomic_DNA"/>
</dbReference>
<name>A0ACD5HJ10_9PROT</name>
<reference evidence="1 2" key="1">
    <citation type="journal article" date="2021" name="ISME J.">
        <title>Genomic evolution of the class Acidithiobacillia: deep-branching Proteobacteria living in extreme acidic conditions.</title>
        <authorList>
            <person name="Moya-Beltran A."/>
            <person name="Beard S."/>
            <person name="Rojas-Villalobos C."/>
            <person name="Issotta F."/>
            <person name="Gallardo Y."/>
            <person name="Ulloa R."/>
            <person name="Giaveno A."/>
            <person name="Degli Esposti M."/>
            <person name="Johnson D.B."/>
            <person name="Quatrini R."/>
        </authorList>
    </citation>
    <scope>NUCLEOTIDE SEQUENCE [LARGE SCALE GENOMIC DNA]</scope>
    <source>
        <strain evidence="1 2">GG1-14</strain>
    </source>
</reference>